<dbReference type="Gene3D" id="2.60.40.1120">
    <property type="entry name" value="Carboxypeptidase-like, regulatory domain"/>
    <property type="match status" value="1"/>
</dbReference>
<dbReference type="EMBL" id="JNFF01000069">
    <property type="protein sequence ID" value="KEQ29603.1"/>
    <property type="molecule type" value="Genomic_DNA"/>
</dbReference>
<evidence type="ECO:0000256" key="5">
    <source>
        <dbReference type="ARBA" id="ARBA00023077"/>
    </source>
</evidence>
<dbReference type="InterPro" id="IPR036942">
    <property type="entry name" value="Beta-barrel_TonB_sf"/>
</dbReference>
<feature type="domain" description="TonB-dependent receptor-like beta-barrel" evidence="11">
    <location>
        <begin position="458"/>
        <end position="969"/>
    </location>
</feature>
<gene>
    <name evidence="13" type="ORF">N180_17330</name>
</gene>
<protein>
    <recommendedName>
        <fullName evidence="15">TonB-dependent receptor</fullName>
    </recommendedName>
</protein>
<evidence type="ECO:0000259" key="11">
    <source>
        <dbReference type="Pfam" id="PF00593"/>
    </source>
</evidence>
<accession>A0A081PFY0</accession>
<dbReference type="OrthoDB" id="9768177at2"/>
<dbReference type="InterPro" id="IPR039426">
    <property type="entry name" value="TonB-dep_rcpt-like"/>
</dbReference>
<keyword evidence="10" id="KW-0732">Signal</keyword>
<keyword evidence="14" id="KW-1185">Reference proteome</keyword>
<dbReference type="Pfam" id="PF13715">
    <property type="entry name" value="CarbopepD_reg_2"/>
    <property type="match status" value="1"/>
</dbReference>
<sequence>MKTKLLFIIWVLFALEVQAQDRTITGKVVDQTDQQPLPGVSIRVSGQKSGTLTNTDGTFSIRVAEAEKSLLFSYIGYLGKTVQLRDIGKVIALEPDLQQLSEVVVTGYSTQERKFIAGSITTLKGEDLTATGGSGFNQLIQGKAAGVQVSSNSGVPGGGITFRIRGNNSINASVEPLYVIDGVFVNSSNSIRAGLGNQTASNPLADINPEDIESLVILKDASATAIYGSMGANGVVLVTTKRGSLNTKAKINLSTYQGWSEAVNKFKSVSGAETAMLANEAVLNTGLDQKKDPSTIVLPFADPTSQPTYDRVSGLFRTAKTSNYEVSAQGGSATSTYYTGVGYLKQESVVKPSDFERFTGRFNYDNRLTDRLKIGTSFNFTRTERALSGSDNNPTGVINSAIFPRSYLPIYKPDGTYARYGSFDNHLALIENLDNHAVGWRTIGNVFGEYTILPELKLRTSWSIDNNSVYENSYSNTLISAGIASNGSAASYETKNLVLTNEQVLTYIKSFGENKKHNINALVGNTIYSKLYETTSASGTGFATNSLRSIDNAAIRSGSSARSQNKMVSFFGKASYTYDNKYTIDGSIRADASSKFGINKQWGYFPSGGLTWRAGQETFIKDLNIFDELKFRGSIGLSGNQNGIDDYAALGLWSAGYNYLETAGTAPSQLANPDLTWETTRQIDLGTEFSILKKRLNVSFDYYNKYTYDLLLNVPVPYRSGFSSYLQNYGAVRNKGLELSISSVNVETKNFSWTTEFNVSKNNNKIEKLASDITLGASGRNISILREGYAVNSFQLYKQLYVDPKTGNAVYDDVNGDGLITSADRQIVGNALPKYTGGLNNTVKVKNFDLNVFFIFQQGNKIMNMNDFFLVHGGTQSNIGFLPRQLERWHYEGQQTDIPRMTTFSGDPTVNGGSANNYGGNVASLSSRYLEDGSFIRLKNVSLGYTIPTVTSARWGISRARIYVSGSNLLTFTKYKGLDPEVSSQSSNQNTAGYDWATVPQSRTIQVGVNVSL</sequence>
<feature type="domain" description="TonB-dependent receptor plug" evidence="12">
    <location>
        <begin position="116"/>
        <end position="235"/>
    </location>
</feature>
<evidence type="ECO:0000256" key="3">
    <source>
        <dbReference type="ARBA" id="ARBA00022452"/>
    </source>
</evidence>
<evidence type="ECO:0008006" key="15">
    <source>
        <dbReference type="Google" id="ProtNLM"/>
    </source>
</evidence>
<keyword evidence="5 9" id="KW-0798">TonB box</keyword>
<dbReference type="GO" id="GO:0009279">
    <property type="term" value="C:cell outer membrane"/>
    <property type="evidence" value="ECO:0007669"/>
    <property type="project" value="UniProtKB-SubCell"/>
</dbReference>
<dbReference type="Proteomes" id="UP000028007">
    <property type="component" value="Unassembled WGS sequence"/>
</dbReference>
<dbReference type="SUPFAM" id="SSF49464">
    <property type="entry name" value="Carboxypeptidase regulatory domain-like"/>
    <property type="match status" value="1"/>
</dbReference>
<evidence type="ECO:0000256" key="2">
    <source>
        <dbReference type="ARBA" id="ARBA00022448"/>
    </source>
</evidence>
<keyword evidence="4 8" id="KW-0812">Transmembrane</keyword>
<keyword evidence="2 8" id="KW-0813">Transport</keyword>
<evidence type="ECO:0000313" key="13">
    <source>
        <dbReference type="EMBL" id="KEQ29603.1"/>
    </source>
</evidence>
<dbReference type="PROSITE" id="PS52016">
    <property type="entry name" value="TONB_DEPENDENT_REC_3"/>
    <property type="match status" value="1"/>
</dbReference>
<dbReference type="InterPro" id="IPR037066">
    <property type="entry name" value="Plug_dom_sf"/>
</dbReference>
<feature type="chain" id="PRO_5001761839" description="TonB-dependent receptor" evidence="10">
    <location>
        <begin position="20"/>
        <end position="1013"/>
    </location>
</feature>
<comment type="similarity">
    <text evidence="8 9">Belongs to the TonB-dependent receptor family.</text>
</comment>
<dbReference type="Gene3D" id="2.40.170.20">
    <property type="entry name" value="TonB-dependent receptor, beta-barrel domain"/>
    <property type="match status" value="1"/>
</dbReference>
<evidence type="ECO:0000256" key="9">
    <source>
        <dbReference type="RuleBase" id="RU003357"/>
    </source>
</evidence>
<keyword evidence="7 8" id="KW-0998">Cell outer membrane</keyword>
<evidence type="ECO:0000256" key="7">
    <source>
        <dbReference type="ARBA" id="ARBA00023237"/>
    </source>
</evidence>
<evidence type="ECO:0000256" key="10">
    <source>
        <dbReference type="SAM" id="SignalP"/>
    </source>
</evidence>
<proteinExistence type="inferred from homology"/>
<dbReference type="InterPro" id="IPR000531">
    <property type="entry name" value="Beta-barrel_TonB"/>
</dbReference>
<evidence type="ECO:0000256" key="8">
    <source>
        <dbReference type="PROSITE-ProRule" id="PRU01360"/>
    </source>
</evidence>
<dbReference type="eggNOG" id="COG4771">
    <property type="taxonomic scope" value="Bacteria"/>
</dbReference>
<dbReference type="AlphaFoldDB" id="A0A081PFY0"/>
<name>A0A081PFY0_9SPHI</name>
<dbReference type="RefSeq" id="WP_037441688.1">
    <property type="nucleotide sequence ID" value="NZ_JNFF01000069.1"/>
</dbReference>
<evidence type="ECO:0000256" key="6">
    <source>
        <dbReference type="ARBA" id="ARBA00023136"/>
    </source>
</evidence>
<reference evidence="13 14" key="1">
    <citation type="journal article" date="1992" name="Int. J. Syst. Bacteriol.">
        <title>Sphingobacterium antarcticus sp. nov. a Psychrotrophic Bacterium from the Soils of Schirmacher Oasis, Antarctica.</title>
        <authorList>
            <person name="Shivaji S."/>
            <person name="Ray M.K."/>
            <person name="Rao N.S."/>
            <person name="Saiserr L."/>
            <person name="Jagannadham M.V."/>
            <person name="Kumar G.S."/>
            <person name="Reddy G."/>
            <person name="Bhargava P.M."/>
        </authorList>
    </citation>
    <scope>NUCLEOTIDE SEQUENCE [LARGE SCALE GENOMIC DNA]</scope>
    <source>
        <strain evidence="13 14">4BY</strain>
    </source>
</reference>
<keyword evidence="3 8" id="KW-1134">Transmembrane beta strand</keyword>
<dbReference type="Pfam" id="PF07715">
    <property type="entry name" value="Plug"/>
    <property type="match status" value="1"/>
</dbReference>
<evidence type="ECO:0000256" key="1">
    <source>
        <dbReference type="ARBA" id="ARBA00004571"/>
    </source>
</evidence>
<dbReference type="NCBIfam" id="TIGR04056">
    <property type="entry name" value="OMP_RagA_SusC"/>
    <property type="match status" value="1"/>
</dbReference>
<organism evidence="13 14">
    <name type="scientific">Pedobacter antarcticus 4BY</name>
    <dbReference type="NCBI Taxonomy" id="1358423"/>
    <lineage>
        <taxon>Bacteria</taxon>
        <taxon>Pseudomonadati</taxon>
        <taxon>Bacteroidota</taxon>
        <taxon>Sphingobacteriia</taxon>
        <taxon>Sphingobacteriales</taxon>
        <taxon>Sphingobacteriaceae</taxon>
        <taxon>Pedobacter</taxon>
    </lineage>
</organism>
<dbReference type="NCBIfam" id="TIGR04057">
    <property type="entry name" value="SusC_RagA_signa"/>
    <property type="match status" value="1"/>
</dbReference>
<dbReference type="InterPro" id="IPR023997">
    <property type="entry name" value="TonB-dep_OMP_SusC/RagA_CS"/>
</dbReference>
<feature type="signal peptide" evidence="10">
    <location>
        <begin position="1"/>
        <end position="19"/>
    </location>
</feature>
<dbReference type="InterPro" id="IPR008969">
    <property type="entry name" value="CarboxyPept-like_regulatory"/>
</dbReference>
<evidence type="ECO:0000256" key="4">
    <source>
        <dbReference type="ARBA" id="ARBA00022692"/>
    </source>
</evidence>
<evidence type="ECO:0000259" key="12">
    <source>
        <dbReference type="Pfam" id="PF07715"/>
    </source>
</evidence>
<comment type="subcellular location">
    <subcellularLocation>
        <location evidence="1 8">Cell outer membrane</location>
        <topology evidence="1 8">Multi-pass membrane protein</topology>
    </subcellularLocation>
</comment>
<dbReference type="Gene3D" id="2.170.130.10">
    <property type="entry name" value="TonB-dependent receptor, plug domain"/>
    <property type="match status" value="1"/>
</dbReference>
<evidence type="ECO:0000313" key="14">
    <source>
        <dbReference type="Proteomes" id="UP000028007"/>
    </source>
</evidence>
<dbReference type="InterPro" id="IPR012910">
    <property type="entry name" value="Plug_dom"/>
</dbReference>
<dbReference type="InterPro" id="IPR023996">
    <property type="entry name" value="TonB-dep_OMP_SusC/RagA"/>
</dbReference>
<dbReference type="Pfam" id="PF00593">
    <property type="entry name" value="TonB_dep_Rec_b-barrel"/>
    <property type="match status" value="1"/>
</dbReference>
<comment type="caution">
    <text evidence="13">The sequence shown here is derived from an EMBL/GenBank/DDBJ whole genome shotgun (WGS) entry which is preliminary data.</text>
</comment>
<dbReference type="SUPFAM" id="SSF56935">
    <property type="entry name" value="Porins"/>
    <property type="match status" value="1"/>
</dbReference>
<keyword evidence="6 8" id="KW-0472">Membrane</keyword>